<dbReference type="AlphaFoldDB" id="A0A0F9PP15"/>
<name>A0A0F9PP15_9ZZZZ</name>
<accession>A0A0F9PP15</accession>
<reference evidence="1" key="1">
    <citation type="journal article" date="2015" name="Nature">
        <title>Complex archaea that bridge the gap between prokaryotes and eukaryotes.</title>
        <authorList>
            <person name="Spang A."/>
            <person name="Saw J.H."/>
            <person name="Jorgensen S.L."/>
            <person name="Zaremba-Niedzwiedzka K."/>
            <person name="Martijn J."/>
            <person name="Lind A.E."/>
            <person name="van Eijk R."/>
            <person name="Schleper C."/>
            <person name="Guy L."/>
            <person name="Ettema T.J."/>
        </authorList>
    </citation>
    <scope>NUCLEOTIDE SEQUENCE</scope>
</reference>
<comment type="caution">
    <text evidence="1">The sequence shown here is derived from an EMBL/GenBank/DDBJ whole genome shotgun (WGS) entry which is preliminary data.</text>
</comment>
<proteinExistence type="predicted"/>
<gene>
    <name evidence="1" type="ORF">LCGC14_1113960</name>
</gene>
<evidence type="ECO:0000313" key="1">
    <source>
        <dbReference type="EMBL" id="KKN02801.1"/>
    </source>
</evidence>
<dbReference type="EMBL" id="LAZR01005105">
    <property type="protein sequence ID" value="KKN02801.1"/>
    <property type="molecule type" value="Genomic_DNA"/>
</dbReference>
<sequence>MIITKSQRARMDRACPLFGLADIEFDKADEPLLLVYEVTAGATSGLEIFKANAPFKFEVLDVIIQARGTGDATGTMKLKGAGDITDTITCADTDKAINRVGTIDDAYSTIEKGGTLEVICAGGTVGNVKGLVTVVIREV</sequence>
<protein>
    <submittedName>
        <fullName evidence="1">Uncharacterized protein</fullName>
    </submittedName>
</protein>
<organism evidence="1">
    <name type="scientific">marine sediment metagenome</name>
    <dbReference type="NCBI Taxonomy" id="412755"/>
    <lineage>
        <taxon>unclassified sequences</taxon>
        <taxon>metagenomes</taxon>
        <taxon>ecological metagenomes</taxon>
    </lineage>
</organism>